<dbReference type="InterPro" id="IPR023393">
    <property type="entry name" value="START-like_dom_sf"/>
</dbReference>
<dbReference type="AlphaFoldDB" id="A0A7G1KN03"/>
<sequence>MSHTEPLTATITVDHTPEEVFAAVTDVRGWWNANIIGATAALHDEFVFTDDSKYPGEAARSGDGIRFCRFRITEVVPGARMVWHVVDAHLDFIADHDEWTGTDVVFDITATPAGTTLNFAHRGLTSESECFQACSRGWTFYITKSLPQLLATGTGDPIAKY</sequence>
<keyword evidence="4" id="KW-1185">Reference proteome</keyword>
<feature type="domain" description="Activator of Hsp90 ATPase homologue 1/2-like C-terminal" evidence="2">
    <location>
        <begin position="14"/>
        <end position="150"/>
    </location>
</feature>
<dbReference type="InterPro" id="IPR013538">
    <property type="entry name" value="ASHA1/2-like_C"/>
</dbReference>
<dbReference type="KEGG" id="nwl:NWFMUON74_44070"/>
<gene>
    <name evidence="3" type="ORF">NWFMUON74_44070</name>
</gene>
<evidence type="ECO:0000313" key="3">
    <source>
        <dbReference type="EMBL" id="BCK56635.1"/>
    </source>
</evidence>
<name>A0A7G1KN03_9NOCA</name>
<organism evidence="3 4">
    <name type="scientific">Nocardia wallacei</name>
    <dbReference type="NCBI Taxonomy" id="480035"/>
    <lineage>
        <taxon>Bacteria</taxon>
        <taxon>Bacillati</taxon>
        <taxon>Actinomycetota</taxon>
        <taxon>Actinomycetes</taxon>
        <taxon>Mycobacteriales</taxon>
        <taxon>Nocardiaceae</taxon>
        <taxon>Nocardia</taxon>
    </lineage>
</organism>
<dbReference type="Proteomes" id="UP000516173">
    <property type="component" value="Chromosome"/>
</dbReference>
<dbReference type="RefSeq" id="WP_187683671.1">
    <property type="nucleotide sequence ID" value="NZ_AP023396.1"/>
</dbReference>
<proteinExistence type="inferred from homology"/>
<dbReference type="EMBL" id="AP023396">
    <property type="protein sequence ID" value="BCK56635.1"/>
    <property type="molecule type" value="Genomic_DNA"/>
</dbReference>
<accession>A0A7G1KN03</accession>
<dbReference type="CDD" id="cd07814">
    <property type="entry name" value="SRPBCC_CalC_Aha1-like"/>
    <property type="match status" value="1"/>
</dbReference>
<dbReference type="GeneID" id="80348870"/>
<evidence type="ECO:0000256" key="1">
    <source>
        <dbReference type="ARBA" id="ARBA00006817"/>
    </source>
</evidence>
<reference evidence="3 4" key="1">
    <citation type="submission" date="2020-08" db="EMBL/GenBank/DDBJ databases">
        <title>Genome Sequencing of Nocardia wallacei strain FMUON74 and assembly.</title>
        <authorList>
            <person name="Toyokawa M."/>
            <person name="Uesaka K."/>
        </authorList>
    </citation>
    <scope>NUCLEOTIDE SEQUENCE [LARGE SCALE GENOMIC DNA]</scope>
    <source>
        <strain evidence="3 4">FMUON74</strain>
    </source>
</reference>
<evidence type="ECO:0000259" key="2">
    <source>
        <dbReference type="Pfam" id="PF08327"/>
    </source>
</evidence>
<dbReference type="Gene3D" id="3.30.530.20">
    <property type="match status" value="1"/>
</dbReference>
<dbReference type="Pfam" id="PF08327">
    <property type="entry name" value="AHSA1"/>
    <property type="match status" value="1"/>
</dbReference>
<evidence type="ECO:0000313" key="4">
    <source>
        <dbReference type="Proteomes" id="UP000516173"/>
    </source>
</evidence>
<dbReference type="SUPFAM" id="SSF55961">
    <property type="entry name" value="Bet v1-like"/>
    <property type="match status" value="1"/>
</dbReference>
<protein>
    <recommendedName>
        <fullName evidence="2">Activator of Hsp90 ATPase homologue 1/2-like C-terminal domain-containing protein</fullName>
    </recommendedName>
</protein>
<comment type="similarity">
    <text evidence="1">Belongs to the AHA1 family.</text>
</comment>